<dbReference type="Proteomes" id="UP000468828">
    <property type="component" value="Unassembled WGS sequence"/>
</dbReference>
<gene>
    <name evidence="3" type="ORF">G3R41_02185</name>
    <name evidence="2" type="ORF">GCU67_02185</name>
</gene>
<evidence type="ECO:0000256" key="1">
    <source>
        <dbReference type="SAM" id="MobiDB-lite"/>
    </source>
</evidence>
<dbReference type="EMBL" id="JAAGWB010000007">
    <property type="protein sequence ID" value="NEN49752.1"/>
    <property type="molecule type" value="Genomic_DNA"/>
</dbReference>
<evidence type="ECO:0000313" key="4">
    <source>
        <dbReference type="Proteomes" id="UP000468828"/>
    </source>
</evidence>
<comment type="caution">
    <text evidence="3">The sequence shown here is derived from an EMBL/GenBank/DDBJ whole genome shotgun (WGS) entry which is preliminary data.</text>
</comment>
<evidence type="ECO:0000313" key="3">
    <source>
        <dbReference type="EMBL" id="NEN49752.1"/>
    </source>
</evidence>
<evidence type="ECO:0000313" key="2">
    <source>
        <dbReference type="EMBL" id="NEK92985.1"/>
    </source>
</evidence>
<name>A0A6P0H2A8_9ACTN</name>
<organism evidence="3 5">
    <name type="scientific">Modestobacter muralis</name>
    <dbReference type="NCBI Taxonomy" id="1608614"/>
    <lineage>
        <taxon>Bacteria</taxon>
        <taxon>Bacillati</taxon>
        <taxon>Actinomycetota</taxon>
        <taxon>Actinomycetes</taxon>
        <taxon>Geodermatophilales</taxon>
        <taxon>Geodermatophilaceae</taxon>
        <taxon>Modestobacter</taxon>
    </lineage>
</organism>
<accession>A0A6P0H2A8</accession>
<dbReference type="Proteomes" id="UP000471152">
    <property type="component" value="Unassembled WGS sequence"/>
</dbReference>
<sequence length="214" mass="22034">MRTGGARRGAVGLGAALTLGTLLSGCQLPDVGMSPGLSDAAAETSAAPATTAATAPSLAPVAEEAPVTPVRTAGDLDTGSVTHTVATGDRDVVIDWWTDQEAVSWTAADVKTVQLAAHVEGGPARQAVKVTRFAATADDGTTRTTITEDRGEFVLTPPFDYTSALNVAPSAATATELTVYVQFDLLVETAIGSGEYFRQTVQDSIELPLLQETS</sequence>
<feature type="compositionally biased region" description="Low complexity" evidence="1">
    <location>
        <begin position="38"/>
        <end position="62"/>
    </location>
</feature>
<dbReference type="PROSITE" id="PS51257">
    <property type="entry name" value="PROKAR_LIPOPROTEIN"/>
    <property type="match status" value="1"/>
</dbReference>
<proteinExistence type="predicted"/>
<evidence type="ECO:0000313" key="5">
    <source>
        <dbReference type="Proteomes" id="UP000471152"/>
    </source>
</evidence>
<dbReference type="AlphaFoldDB" id="A0A6P0H2A8"/>
<feature type="region of interest" description="Disordered" evidence="1">
    <location>
        <begin position="36"/>
        <end position="62"/>
    </location>
</feature>
<keyword evidence="4" id="KW-1185">Reference proteome</keyword>
<reference evidence="2 4" key="1">
    <citation type="submission" date="2020-01" db="EMBL/GenBank/DDBJ databases">
        <title>the WGS Modestobacter muralis CPCC 204518.</title>
        <authorList>
            <person name="Jiang Z."/>
        </authorList>
    </citation>
    <scope>NUCLEOTIDE SEQUENCE [LARGE SCALE GENOMIC DNA]</scope>
    <source>
        <strain evidence="2 4">DSM 100205</strain>
    </source>
</reference>
<dbReference type="EMBL" id="JAAGWH010000007">
    <property type="protein sequence ID" value="NEK92985.1"/>
    <property type="molecule type" value="Genomic_DNA"/>
</dbReference>
<dbReference type="RefSeq" id="WP_163609451.1">
    <property type="nucleotide sequence ID" value="NZ_JAAGWB010000007.1"/>
</dbReference>
<protein>
    <submittedName>
        <fullName evidence="3">Uncharacterized protein</fullName>
    </submittedName>
</protein>
<reference evidence="3 5" key="2">
    <citation type="submission" date="2020-02" db="EMBL/GenBank/DDBJ databases">
        <title>The WGS of Modestobacter muralis DSM 100205.</title>
        <authorList>
            <person name="Jiang Z."/>
        </authorList>
    </citation>
    <scope>NUCLEOTIDE SEQUENCE [LARGE SCALE GENOMIC DNA]</scope>
    <source>
        <strain evidence="3 5">DSM 100205</strain>
    </source>
</reference>